<keyword evidence="5" id="KW-0449">Lipoprotein</keyword>
<accession>A0A6L9SED9</accession>
<evidence type="ECO:0000256" key="2">
    <source>
        <dbReference type="ARBA" id="ARBA00022729"/>
    </source>
</evidence>
<dbReference type="Proteomes" id="UP000475214">
    <property type="component" value="Unassembled WGS sequence"/>
</dbReference>
<dbReference type="EMBL" id="JAAGOA010000017">
    <property type="protein sequence ID" value="NEE02862.1"/>
    <property type="molecule type" value="Genomic_DNA"/>
</dbReference>
<dbReference type="Gene3D" id="3.40.190.10">
    <property type="entry name" value="Periplasmic binding protein-like II"/>
    <property type="match status" value="2"/>
</dbReference>
<keyword evidence="1" id="KW-1003">Cell membrane</keyword>
<dbReference type="InterPro" id="IPR006059">
    <property type="entry name" value="SBP"/>
</dbReference>
<dbReference type="AlphaFoldDB" id="A0A6L9SED9"/>
<dbReference type="SUPFAM" id="SSF53850">
    <property type="entry name" value="Periplasmic binding protein-like II"/>
    <property type="match status" value="1"/>
</dbReference>
<keyword evidence="3" id="KW-0472">Membrane</keyword>
<dbReference type="CDD" id="cd13580">
    <property type="entry name" value="PBP2_AlgQ_like_1"/>
    <property type="match status" value="1"/>
</dbReference>
<dbReference type="PANTHER" id="PTHR43649">
    <property type="entry name" value="ARABINOSE-BINDING PROTEIN-RELATED"/>
    <property type="match status" value="1"/>
</dbReference>
<evidence type="ECO:0000256" key="1">
    <source>
        <dbReference type="ARBA" id="ARBA00022475"/>
    </source>
</evidence>
<dbReference type="PANTHER" id="PTHR43649:SF33">
    <property type="entry name" value="POLYGALACTURONAN_RHAMNOGALACTURONAN-BINDING PROTEIN YTCQ"/>
    <property type="match status" value="1"/>
</dbReference>
<keyword evidence="4" id="KW-0564">Palmitate</keyword>
<keyword evidence="2" id="KW-0732">Signal</keyword>
<keyword evidence="7" id="KW-1185">Reference proteome</keyword>
<dbReference type="RefSeq" id="WP_163741818.1">
    <property type="nucleotide sequence ID" value="NZ_JAAGOA010000017.1"/>
</dbReference>
<dbReference type="Pfam" id="PF01547">
    <property type="entry name" value="SBP_bac_1"/>
    <property type="match status" value="1"/>
</dbReference>
<evidence type="ECO:0000256" key="4">
    <source>
        <dbReference type="ARBA" id="ARBA00023139"/>
    </source>
</evidence>
<protein>
    <submittedName>
        <fullName evidence="6">Extracellular solute-binding protein</fullName>
    </submittedName>
</protein>
<organism evidence="6 7">
    <name type="scientific">Phytoactinopolyspora halotolerans</name>
    <dbReference type="NCBI Taxonomy" id="1981512"/>
    <lineage>
        <taxon>Bacteria</taxon>
        <taxon>Bacillati</taxon>
        <taxon>Actinomycetota</taxon>
        <taxon>Actinomycetes</taxon>
        <taxon>Jiangellales</taxon>
        <taxon>Jiangellaceae</taxon>
        <taxon>Phytoactinopolyspora</taxon>
    </lineage>
</organism>
<reference evidence="6 7" key="1">
    <citation type="submission" date="2020-02" db="EMBL/GenBank/DDBJ databases">
        <authorList>
            <person name="Li X.-J."/>
            <person name="Han X.-M."/>
        </authorList>
    </citation>
    <scope>NUCLEOTIDE SEQUENCE [LARGE SCALE GENOMIC DNA]</scope>
    <source>
        <strain evidence="6 7">CCTCC AB 2017055</strain>
    </source>
</reference>
<proteinExistence type="predicted"/>
<evidence type="ECO:0000256" key="3">
    <source>
        <dbReference type="ARBA" id="ARBA00023136"/>
    </source>
</evidence>
<dbReference type="PROSITE" id="PS51257">
    <property type="entry name" value="PROKAR_LIPOPROTEIN"/>
    <property type="match status" value="1"/>
</dbReference>
<dbReference type="InterPro" id="IPR050490">
    <property type="entry name" value="Bact_solute-bd_prot1"/>
</dbReference>
<sequence length="514" mass="56722">MTLHRLRPRTVLAATAALALGLAACGSDDGGGGDTDGGTDTISLMIPLLESQAPAEDGELQQAIEEYTGKNLDITWVPNSNYEDRTSVAMASDDVPQVMVIQGKTPAFVQSAEAGAFWDLTEIIHDYPNLAPANEQIHLNSSINGTNYGIFRARDEMRAAVVIRKDWMENLGYDLPETVDDLYELARAFTEDDPDGNGEDDTYGIVIPQWPGGYATASPYDLIETWFGAPNGWGERDGRLVPGFSTPEFLEANRFVKDMIDNGFVNQDFATMDSANWNDPFFNGQGGIIVDVSSRAGSIMTLFKDADPDDYDKVTMAGNLIGPDGERHSYPTVGFNGFLAISKQSVRTEEELDEILSFLDTLNAKEGQVLLNNGIEGKNFEVTDDFAIPIEDTPDAEVITNDSKAFAQLGTATNGELFYQILPEDEPERELWDHRWAIHERDMETAVHNPALALISETYTQRGAQLDQIIADARIKYLAGQIDEDELQAEIDRWYAEGGQQVVDEMNELYADLE</sequence>
<evidence type="ECO:0000313" key="7">
    <source>
        <dbReference type="Proteomes" id="UP000475214"/>
    </source>
</evidence>
<evidence type="ECO:0000313" key="6">
    <source>
        <dbReference type="EMBL" id="NEE02862.1"/>
    </source>
</evidence>
<name>A0A6L9SED9_9ACTN</name>
<gene>
    <name evidence="6" type="ORF">G1H10_22110</name>
</gene>
<evidence type="ECO:0000256" key="5">
    <source>
        <dbReference type="ARBA" id="ARBA00023288"/>
    </source>
</evidence>
<comment type="caution">
    <text evidence="6">The sequence shown here is derived from an EMBL/GenBank/DDBJ whole genome shotgun (WGS) entry which is preliminary data.</text>
</comment>